<keyword evidence="3 8" id="KW-0812">Transmembrane</keyword>
<dbReference type="InterPro" id="IPR044770">
    <property type="entry name" value="MFS_spinster-like"/>
</dbReference>
<dbReference type="InterPro" id="IPR036259">
    <property type="entry name" value="MFS_trans_sf"/>
</dbReference>
<keyword evidence="5 8" id="KW-0472">Membrane</keyword>
<evidence type="ECO:0000256" key="1">
    <source>
        <dbReference type="ARBA" id="ARBA00004141"/>
    </source>
</evidence>
<feature type="region of interest" description="Disordered" evidence="7">
    <location>
        <begin position="1"/>
        <end position="21"/>
    </location>
</feature>
<dbReference type="SUPFAM" id="SSF103473">
    <property type="entry name" value="MFS general substrate transporter"/>
    <property type="match status" value="1"/>
</dbReference>
<dbReference type="GO" id="GO:0022857">
    <property type="term" value="F:transmembrane transporter activity"/>
    <property type="evidence" value="ECO:0007669"/>
    <property type="project" value="InterPro"/>
</dbReference>
<evidence type="ECO:0000313" key="10">
    <source>
        <dbReference type="EMBL" id="CAD8369849.1"/>
    </source>
</evidence>
<feature type="transmembrane region" description="Helical" evidence="8">
    <location>
        <begin position="340"/>
        <end position="359"/>
    </location>
</feature>
<evidence type="ECO:0000256" key="3">
    <source>
        <dbReference type="ARBA" id="ARBA00022692"/>
    </source>
</evidence>
<accession>A0A7S0AP14</accession>
<feature type="domain" description="Major facilitator superfamily (MFS) profile" evidence="9">
    <location>
        <begin position="30"/>
        <end position="468"/>
    </location>
</feature>
<gene>
    <name evidence="10" type="ORF">MPOL1434_LOCUS5667</name>
</gene>
<dbReference type="PROSITE" id="PS50850">
    <property type="entry name" value="MFS"/>
    <property type="match status" value="1"/>
</dbReference>
<feature type="transmembrane region" description="Helical" evidence="8">
    <location>
        <begin position="282"/>
        <end position="303"/>
    </location>
</feature>
<evidence type="ECO:0000256" key="4">
    <source>
        <dbReference type="ARBA" id="ARBA00022989"/>
    </source>
</evidence>
<dbReference type="Gene3D" id="1.20.1250.20">
    <property type="entry name" value="MFS general substrate transporter like domains"/>
    <property type="match status" value="2"/>
</dbReference>
<dbReference type="InterPro" id="IPR020846">
    <property type="entry name" value="MFS_dom"/>
</dbReference>
<evidence type="ECO:0000256" key="7">
    <source>
        <dbReference type="SAM" id="MobiDB-lite"/>
    </source>
</evidence>
<feature type="transmembrane region" description="Helical" evidence="8">
    <location>
        <begin position="315"/>
        <end position="334"/>
    </location>
</feature>
<feature type="transmembrane region" description="Helical" evidence="8">
    <location>
        <begin position="242"/>
        <end position="262"/>
    </location>
</feature>
<comment type="similarity">
    <text evidence="6">Belongs to the major facilitator superfamily. Spinster (TC 2.A.1.49) family.</text>
</comment>
<keyword evidence="2" id="KW-0813">Transport</keyword>
<feature type="region of interest" description="Disordered" evidence="7">
    <location>
        <begin position="468"/>
        <end position="487"/>
    </location>
</feature>
<feature type="transmembrane region" description="Helical" evidence="8">
    <location>
        <begin position="380"/>
        <end position="399"/>
    </location>
</feature>
<organism evidence="10">
    <name type="scientific">Minutocellus polymorphus</name>
    <dbReference type="NCBI Taxonomy" id="265543"/>
    <lineage>
        <taxon>Eukaryota</taxon>
        <taxon>Sar</taxon>
        <taxon>Stramenopiles</taxon>
        <taxon>Ochrophyta</taxon>
        <taxon>Bacillariophyta</taxon>
        <taxon>Mediophyceae</taxon>
        <taxon>Cymatosirophycidae</taxon>
        <taxon>Cymatosirales</taxon>
        <taxon>Cymatosiraceae</taxon>
        <taxon>Minutocellus</taxon>
    </lineage>
</organism>
<protein>
    <recommendedName>
        <fullName evidence="9">Major facilitator superfamily (MFS) profile domain-containing protein</fullName>
    </recommendedName>
</protein>
<feature type="transmembrane region" description="Helical" evidence="8">
    <location>
        <begin position="441"/>
        <end position="463"/>
    </location>
</feature>
<sequence length="487" mass="52720">MALPQRRRSVKDDDPRSAAAGPSGLVVSTPIVILLIIAALDSADRSLLSSSFPILERTLGFDVQMLGYFSLSSNLSYAASMPLWGYLVHRHPHRMQSILAAACVTWGLALVAMATDQVAGPSIVAQACLRAVSGAALASILPLSQALLAELVPPHRRGSAFGMLQVCEKIAGTVAASSVIYFADQWRTSYRVLGLFSVGMGVVTIEWLKVPPGDGGGKHSSVADTGIRETNKMTFLQIVRRVAKIPALGCLIGQGLFGGIPWDCMSFVLLLMDWKGYTKEQIVLLQLCKGGSGMIGGYVGGYLGDHFAARFSRKGRVYVAILSKVGGTIFYAMFLFSASFHWTLIWLMLFMIWGSWPVASTIRPIMSELAQSPSERAQIVAVWILLEKTASSLLGSPLVGYMTSDMISGDAGGTNEQEEDSADATSSSSSSYKADALAYNLFRISTCSWAICICFWILMIYTLRPPSKKGKGRLKPDKETWWTDESP</sequence>
<comment type="subcellular location">
    <subcellularLocation>
        <location evidence="1">Membrane</location>
        <topology evidence="1">Multi-pass membrane protein</topology>
    </subcellularLocation>
</comment>
<evidence type="ECO:0000256" key="6">
    <source>
        <dbReference type="ARBA" id="ARBA00024338"/>
    </source>
</evidence>
<reference evidence="10" key="1">
    <citation type="submission" date="2021-01" db="EMBL/GenBank/DDBJ databases">
        <authorList>
            <person name="Corre E."/>
            <person name="Pelletier E."/>
            <person name="Niang G."/>
            <person name="Scheremetjew M."/>
            <person name="Finn R."/>
            <person name="Kale V."/>
            <person name="Holt S."/>
            <person name="Cochrane G."/>
            <person name="Meng A."/>
            <person name="Brown T."/>
            <person name="Cohen L."/>
        </authorList>
    </citation>
    <scope>NUCLEOTIDE SEQUENCE</scope>
    <source>
        <strain evidence="10">CCMP3303</strain>
    </source>
</reference>
<name>A0A7S0AP14_9STRA</name>
<evidence type="ECO:0000256" key="2">
    <source>
        <dbReference type="ARBA" id="ARBA00022448"/>
    </source>
</evidence>
<evidence type="ECO:0000256" key="8">
    <source>
        <dbReference type="SAM" id="Phobius"/>
    </source>
</evidence>
<evidence type="ECO:0000256" key="5">
    <source>
        <dbReference type="ARBA" id="ARBA00023136"/>
    </source>
</evidence>
<feature type="transmembrane region" description="Helical" evidence="8">
    <location>
        <begin position="65"/>
        <end position="86"/>
    </location>
</feature>
<dbReference type="PANTHER" id="PTHR23505:SF52">
    <property type="entry name" value="MAJOR FACILITATOR SUPERFAMILY PROTEIN"/>
    <property type="match status" value="1"/>
</dbReference>
<feature type="transmembrane region" description="Helical" evidence="8">
    <location>
        <begin position="20"/>
        <end position="40"/>
    </location>
</feature>
<dbReference type="GO" id="GO:0016020">
    <property type="term" value="C:membrane"/>
    <property type="evidence" value="ECO:0007669"/>
    <property type="project" value="UniProtKB-SubCell"/>
</dbReference>
<proteinExistence type="inferred from homology"/>
<dbReference type="InterPro" id="IPR011701">
    <property type="entry name" value="MFS"/>
</dbReference>
<evidence type="ECO:0000259" key="9">
    <source>
        <dbReference type="PROSITE" id="PS50850"/>
    </source>
</evidence>
<dbReference type="AlphaFoldDB" id="A0A7S0AP14"/>
<keyword evidence="4 8" id="KW-1133">Transmembrane helix</keyword>
<dbReference type="EMBL" id="HBEJ01009613">
    <property type="protein sequence ID" value="CAD8369849.1"/>
    <property type="molecule type" value="Transcribed_RNA"/>
</dbReference>
<dbReference type="Pfam" id="PF07690">
    <property type="entry name" value="MFS_1"/>
    <property type="match status" value="1"/>
</dbReference>
<dbReference type="PANTHER" id="PTHR23505">
    <property type="entry name" value="SPINSTER"/>
    <property type="match status" value="1"/>
</dbReference>